<dbReference type="Proteomes" id="UP000799423">
    <property type="component" value="Unassembled WGS sequence"/>
</dbReference>
<organism evidence="2 3">
    <name type="scientific">Plenodomus tracheiphilus IPT5</name>
    <dbReference type="NCBI Taxonomy" id="1408161"/>
    <lineage>
        <taxon>Eukaryota</taxon>
        <taxon>Fungi</taxon>
        <taxon>Dikarya</taxon>
        <taxon>Ascomycota</taxon>
        <taxon>Pezizomycotina</taxon>
        <taxon>Dothideomycetes</taxon>
        <taxon>Pleosporomycetidae</taxon>
        <taxon>Pleosporales</taxon>
        <taxon>Pleosporineae</taxon>
        <taxon>Leptosphaeriaceae</taxon>
        <taxon>Plenodomus</taxon>
    </lineage>
</organism>
<reference evidence="2" key="1">
    <citation type="submission" date="2020-01" db="EMBL/GenBank/DDBJ databases">
        <authorList>
            <consortium name="DOE Joint Genome Institute"/>
            <person name="Haridas S."/>
            <person name="Albert R."/>
            <person name="Binder M."/>
            <person name="Bloem J."/>
            <person name="Labutti K."/>
            <person name="Salamov A."/>
            <person name="Andreopoulos B."/>
            <person name="Baker S.E."/>
            <person name="Barry K."/>
            <person name="Bills G."/>
            <person name="Bluhm B.H."/>
            <person name="Cannon C."/>
            <person name="Castanera R."/>
            <person name="Culley D.E."/>
            <person name="Daum C."/>
            <person name="Ezra D."/>
            <person name="Gonzalez J.B."/>
            <person name="Henrissat B."/>
            <person name="Kuo A."/>
            <person name="Liang C."/>
            <person name="Lipzen A."/>
            <person name="Lutzoni F."/>
            <person name="Magnuson J."/>
            <person name="Mondo S."/>
            <person name="Nolan M."/>
            <person name="Ohm R."/>
            <person name="Pangilinan J."/>
            <person name="Park H.-J."/>
            <person name="Ramirez L."/>
            <person name="Alfaro M."/>
            <person name="Sun H."/>
            <person name="Tritt A."/>
            <person name="Yoshinaga Y."/>
            <person name="Zwiers L.-H."/>
            <person name="Turgeon B.G."/>
            <person name="Goodwin S.B."/>
            <person name="Spatafora J.W."/>
            <person name="Crous P.W."/>
            <person name="Grigoriev I.V."/>
        </authorList>
    </citation>
    <scope>NUCLEOTIDE SEQUENCE</scope>
    <source>
        <strain evidence="2">IPT5</strain>
    </source>
</reference>
<proteinExistence type="predicted"/>
<dbReference type="EMBL" id="MU006342">
    <property type="protein sequence ID" value="KAF2845760.1"/>
    <property type="molecule type" value="Genomic_DNA"/>
</dbReference>
<dbReference type="PANTHER" id="PTHR31104">
    <property type="entry name" value="PEPTIDE-N4-(N-ACETYL-BETA-GLUCOSAMINYL)ASPARAGINE AMIDASE A PROTEIN"/>
    <property type="match status" value="1"/>
</dbReference>
<feature type="domain" description="Peptide N-acetyl-beta-D-glucosaminyl asparaginase amidase A N-terminal" evidence="1">
    <location>
        <begin position="91"/>
        <end position="405"/>
    </location>
</feature>
<dbReference type="OrthoDB" id="1612078at2759"/>
<sequence length="682" mass="74475">MYIEERRSFAKPMWLTTMKMRQLPTPVAVTKGSLHVLSNLLLLIIFAQSVVALSTPAKHHNPVKPRLSRAANDSSLLECLQVAPPILTPAGECQQTLMTHTFAYSYGQPFVGIYSPAACDFNRVTIKFTVTSAGRQFDRLALMYLGDTEVFRTSTAEPTRSGIVWTYAKDMSAYTSLFRSPQKIIFDLGNVVDDTYTGLWNTTLTATFFTAENDIEPADLIIPVSARKSADDAASAFIVPGTQAINIFSVPQNVKKAVFSVSACGQAAEEFWWSNVLTSDTNAFGNDTTLYGHSAFREIQVLIDGHLAGIAWPFPVIFTGGIVPGFWRPIVGIDAFDLREDEIDITPFIPMLSDGQDHSFEIKVLGVDDDGQGNLNGEGTVESNWVVTGKVFLWLDSDSTITTGTSPIVSAPKPSIKLQSARQTTANGTISSLNYSIEVTRNLYIESTLVTSTGPETVYWRQDLAFSNIGVLSNQGNDQIVRQTTKGTDEAKSSYARSFRYPLQVTSSYNAPTGGNLTINANMDRAKISQQLGDLAFPNEWKTFDYTRLPAVMEPVFSGSSINNWQKGTASYLSVPAEKKSYGAGSTEQLFVLNGVDSAPIAMVQGGTHGDGTAGPQQNEELYRRHIKATNDSVVFDEELLGGEAQAQHNIITSAFSTKINEDGLHEFAKKGVRAQLGRGPY</sequence>
<protein>
    <recommendedName>
        <fullName evidence="1">Peptide N-acetyl-beta-D-glucosaminyl asparaginase amidase A N-terminal domain-containing protein</fullName>
    </recommendedName>
</protein>
<gene>
    <name evidence="2" type="ORF">T440DRAFT_257241</name>
</gene>
<keyword evidence="3" id="KW-1185">Reference proteome</keyword>
<accession>A0A6A7AR31</accession>
<evidence type="ECO:0000313" key="2">
    <source>
        <dbReference type="EMBL" id="KAF2845760.1"/>
    </source>
</evidence>
<dbReference type="InterPro" id="IPR056948">
    <property type="entry name" value="PNGaseA_N"/>
</dbReference>
<dbReference type="InterPro" id="IPR021102">
    <property type="entry name" value="PNGase_A"/>
</dbReference>
<dbReference type="AlphaFoldDB" id="A0A6A7AR31"/>
<dbReference type="Pfam" id="PF25156">
    <property type="entry name" value="PNGase_A_C"/>
    <property type="match status" value="1"/>
</dbReference>
<evidence type="ECO:0000259" key="1">
    <source>
        <dbReference type="Pfam" id="PF12222"/>
    </source>
</evidence>
<dbReference type="Pfam" id="PF12222">
    <property type="entry name" value="PNGaseA"/>
    <property type="match status" value="1"/>
</dbReference>
<name>A0A6A7AR31_9PLEO</name>
<evidence type="ECO:0000313" key="3">
    <source>
        <dbReference type="Proteomes" id="UP000799423"/>
    </source>
</evidence>